<accession>A0ABX7QH96</accession>
<evidence type="ECO:0000313" key="2">
    <source>
        <dbReference type="Proteomes" id="UP000663440"/>
    </source>
</evidence>
<protein>
    <submittedName>
        <fullName evidence="1">Uncharacterized protein</fullName>
    </submittedName>
</protein>
<sequence length="244" mass="28229">MIKNQPIKDSVVKDSIEIVKEIKKSSDHLTENTELISNLIKLIDVLKWPILILIIVLILKKQILELISKIKKIGQGGIAVEIEQQTIAIILEKKPVSNVDKALGLFREETITFFRNAVLQETDIQAYKSDGEKAQHLLNYSIALYINKHFDMLYNLIYGSQLQILQLLNSNYSNENMQTLKRFYDIAVETYPNFYTNYPFDEYINFLISANLIVEEKTEVKIISLGIDFLKYLTETSRSFDKSK</sequence>
<dbReference type="EMBL" id="CP071448">
    <property type="protein sequence ID" value="QSW90070.1"/>
    <property type="molecule type" value="Genomic_DNA"/>
</dbReference>
<reference evidence="1 2" key="1">
    <citation type="submission" date="2021-03" db="EMBL/GenBank/DDBJ databases">
        <title>Flavobacterium kribbensis sp. nov, an endophytic bacteria, isolated from soybean.</title>
        <authorList>
            <person name="Lee J."/>
            <person name="Seo J."/>
        </authorList>
    </citation>
    <scope>NUCLEOTIDE SEQUENCE [LARGE SCALE GENOMIC DNA]</scope>
    <source>
        <strain evidence="1 2">BB8</strain>
    </source>
</reference>
<evidence type="ECO:0000313" key="1">
    <source>
        <dbReference type="EMBL" id="QSW90070.1"/>
    </source>
</evidence>
<proteinExistence type="predicted"/>
<dbReference type="Proteomes" id="UP000663440">
    <property type="component" value="Chromosome"/>
</dbReference>
<gene>
    <name evidence="1" type="ORF">J0383_04435</name>
</gene>
<dbReference type="RefSeq" id="WP_207297243.1">
    <property type="nucleotide sequence ID" value="NZ_CP071448.1"/>
</dbReference>
<keyword evidence="2" id="KW-1185">Reference proteome</keyword>
<name>A0ABX7QH96_9FLAO</name>
<organism evidence="1 2">
    <name type="scientific">Flavobacterium endoglycinae</name>
    <dbReference type="NCBI Taxonomy" id="2816357"/>
    <lineage>
        <taxon>Bacteria</taxon>
        <taxon>Pseudomonadati</taxon>
        <taxon>Bacteroidota</taxon>
        <taxon>Flavobacteriia</taxon>
        <taxon>Flavobacteriales</taxon>
        <taxon>Flavobacteriaceae</taxon>
        <taxon>Flavobacterium</taxon>
    </lineage>
</organism>